<keyword evidence="8" id="KW-1185">Reference proteome</keyword>
<keyword evidence="3 6" id="KW-1133">Transmembrane helix</keyword>
<accession>A0A1E3W6Z2</accession>
<dbReference type="GO" id="GO:0006457">
    <property type="term" value="P:protein folding"/>
    <property type="evidence" value="ECO:0007669"/>
    <property type="project" value="InterPro"/>
</dbReference>
<evidence type="ECO:0000256" key="2">
    <source>
        <dbReference type="ARBA" id="ARBA00022692"/>
    </source>
</evidence>
<sequence length="114" mass="12053">MAMDKDRLAGQLMAVSAVLFGLALLTILTAHAFEQFGGYAPCPLCLQERYAYYFAVPAALVAFFAARGETFGFARLVLRLIAIGFLLTPRSASITQAPSGSSGPVRRPAPAGSI</sequence>
<dbReference type="GO" id="GO:0016020">
    <property type="term" value="C:membrane"/>
    <property type="evidence" value="ECO:0007669"/>
    <property type="project" value="UniProtKB-SubCell"/>
</dbReference>
<evidence type="ECO:0000256" key="3">
    <source>
        <dbReference type="ARBA" id="ARBA00022989"/>
    </source>
</evidence>
<keyword evidence="2 6" id="KW-0812">Transmembrane</keyword>
<feature type="compositionally biased region" description="Polar residues" evidence="5">
    <location>
        <begin position="93"/>
        <end position="102"/>
    </location>
</feature>
<feature type="transmembrane region" description="Helical" evidence="6">
    <location>
        <begin position="50"/>
        <end position="66"/>
    </location>
</feature>
<evidence type="ECO:0000313" key="7">
    <source>
        <dbReference type="EMBL" id="ODS01551.1"/>
    </source>
</evidence>
<feature type="transmembrane region" description="Helical" evidence="6">
    <location>
        <begin position="12"/>
        <end position="30"/>
    </location>
</feature>
<keyword evidence="4 6" id="KW-0472">Membrane</keyword>
<evidence type="ECO:0000256" key="1">
    <source>
        <dbReference type="ARBA" id="ARBA00004141"/>
    </source>
</evidence>
<dbReference type="InterPro" id="IPR023380">
    <property type="entry name" value="DsbB-like_sf"/>
</dbReference>
<evidence type="ECO:0000256" key="6">
    <source>
        <dbReference type="SAM" id="Phobius"/>
    </source>
</evidence>
<comment type="subcellular location">
    <subcellularLocation>
        <location evidence="1">Membrane</location>
        <topology evidence="1">Multi-pass membrane protein</topology>
    </subcellularLocation>
</comment>
<evidence type="ECO:0000313" key="8">
    <source>
        <dbReference type="Proteomes" id="UP000095042"/>
    </source>
</evidence>
<evidence type="ECO:0000256" key="5">
    <source>
        <dbReference type="SAM" id="MobiDB-lite"/>
    </source>
</evidence>
<dbReference type="Proteomes" id="UP000095042">
    <property type="component" value="Unassembled WGS sequence"/>
</dbReference>
<gene>
    <name evidence="7" type="ORF">AUC71_03165</name>
</gene>
<dbReference type="InterPro" id="IPR003752">
    <property type="entry name" value="DiS_bond_form_DsbB/BdbC"/>
</dbReference>
<organism evidence="7 8">
    <name type="scientific">Methyloceanibacter marginalis</name>
    <dbReference type="NCBI Taxonomy" id="1774971"/>
    <lineage>
        <taxon>Bacteria</taxon>
        <taxon>Pseudomonadati</taxon>
        <taxon>Pseudomonadota</taxon>
        <taxon>Alphaproteobacteria</taxon>
        <taxon>Hyphomicrobiales</taxon>
        <taxon>Hyphomicrobiaceae</taxon>
        <taxon>Methyloceanibacter</taxon>
    </lineage>
</organism>
<protein>
    <recommendedName>
        <fullName evidence="9">Disulfide bond formation protein B</fullName>
    </recommendedName>
</protein>
<evidence type="ECO:0008006" key="9">
    <source>
        <dbReference type="Google" id="ProtNLM"/>
    </source>
</evidence>
<proteinExistence type="predicted"/>
<name>A0A1E3W6Z2_9HYPH</name>
<comment type="caution">
    <text evidence="7">The sequence shown here is derived from an EMBL/GenBank/DDBJ whole genome shotgun (WGS) entry which is preliminary data.</text>
</comment>
<feature type="region of interest" description="Disordered" evidence="5">
    <location>
        <begin position="93"/>
        <end position="114"/>
    </location>
</feature>
<dbReference type="AlphaFoldDB" id="A0A1E3W6Z2"/>
<reference evidence="7 8" key="1">
    <citation type="journal article" date="2016" name="Environ. Microbiol.">
        <title>New Methyloceanibacter diversity from North Sea sediments includes methanotroph containing solely the soluble methane monooxygenase.</title>
        <authorList>
            <person name="Vekeman B."/>
            <person name="Kerckhof F.M."/>
            <person name="Cremers G."/>
            <person name="de Vos P."/>
            <person name="Vandamme P."/>
            <person name="Boon N."/>
            <person name="Op den Camp H.J."/>
            <person name="Heylen K."/>
        </authorList>
    </citation>
    <scope>NUCLEOTIDE SEQUENCE [LARGE SCALE GENOMIC DNA]</scope>
    <source>
        <strain evidence="7 8">R-67177</strain>
    </source>
</reference>
<dbReference type="GO" id="GO:0015035">
    <property type="term" value="F:protein-disulfide reductase activity"/>
    <property type="evidence" value="ECO:0007669"/>
    <property type="project" value="InterPro"/>
</dbReference>
<dbReference type="SUPFAM" id="SSF158442">
    <property type="entry name" value="DsbB-like"/>
    <property type="match status" value="1"/>
</dbReference>
<evidence type="ECO:0000256" key="4">
    <source>
        <dbReference type="ARBA" id="ARBA00023136"/>
    </source>
</evidence>
<dbReference type="EMBL" id="LPWD01000426">
    <property type="protein sequence ID" value="ODS01551.1"/>
    <property type="molecule type" value="Genomic_DNA"/>
</dbReference>
<dbReference type="Gene3D" id="1.20.1550.10">
    <property type="entry name" value="DsbB-like"/>
    <property type="match status" value="1"/>
</dbReference>
<dbReference type="Pfam" id="PF02600">
    <property type="entry name" value="DsbB"/>
    <property type="match status" value="1"/>
</dbReference>